<sequence length="573" mass="62887">MLHSLYIRNFALIEELSLEFQEGLTVITGETGAGKSILLGALGLVLGDRASSELVRSEAPKAVIEAVFRHDIPAAMAPLLESAGIEAMEELILRRELSATGQSRSFINDTPCNAGTLRLAGDLLIDLHGQHEHQMLLNPATHIGMLDDFALTAAEASACTAMQEELGKLRRLCREIRENTAAMQEKRDLLEFQQRELADIGLGAGESEEIDREINLLENAETLAEHTEALSAILYEGDGAIYPELGRALHIIEKLAAVDPRFEPLWLEAQSATGIVDELYRFNRSYASSIDFNPTRLESLRERQHKIQRTAKKYGVAPDELPDMLMRLEALLAEEGESEERLKEKEALAEEQKVKLSLAAAALSKRRQEAAGRLEETVMRNLTELGIPKAVFLTRFTHDEDPEGEITLEGKSYRLSGGGYDTVEFMLSANPGEAPRPLAKIASGGEISRVMLAMKSALAGMAELPILIFDEIDTGISGRIAQSVAKKLQNLSRLHQIIAITHLPQIAAMGEHHMSVHKAVENGRTATRVTPLDRESRREAIAALISGEEVTPSSRNLADELLQGARSNPPNKD</sequence>
<dbReference type="InterPro" id="IPR003395">
    <property type="entry name" value="RecF/RecN/SMC_N"/>
</dbReference>
<comment type="caution">
    <text evidence="11">The sequence shown here is derived from an EMBL/GenBank/DDBJ whole genome shotgun (WGS) entry which is preliminary data.</text>
</comment>
<evidence type="ECO:0000256" key="1">
    <source>
        <dbReference type="ARBA" id="ARBA00003618"/>
    </source>
</evidence>
<comment type="similarity">
    <text evidence="2 9">Belongs to the RecN family.</text>
</comment>
<name>A0A165LIH6_PELLU</name>
<dbReference type="InterPro" id="IPR004604">
    <property type="entry name" value="DNA_recomb/repair_RecN"/>
</dbReference>
<dbReference type="InterPro" id="IPR027417">
    <property type="entry name" value="P-loop_NTPase"/>
</dbReference>
<organism evidence="11 12">
    <name type="scientific">Pelodictyon luteolum</name>
    <dbReference type="NCBI Taxonomy" id="1100"/>
    <lineage>
        <taxon>Bacteria</taxon>
        <taxon>Pseudomonadati</taxon>
        <taxon>Chlorobiota</taxon>
        <taxon>Chlorobiia</taxon>
        <taxon>Chlorobiales</taxon>
        <taxon>Chlorobiaceae</taxon>
        <taxon>Chlorobium/Pelodictyon group</taxon>
        <taxon>Pelodictyon</taxon>
    </lineage>
</organism>
<protein>
    <recommendedName>
        <fullName evidence="3 9">DNA repair protein RecN</fullName>
    </recommendedName>
    <alternativeName>
        <fullName evidence="8 9">Recombination protein N</fullName>
    </alternativeName>
</protein>
<accession>A0A165LIH6</accession>
<evidence type="ECO:0000256" key="4">
    <source>
        <dbReference type="ARBA" id="ARBA00022741"/>
    </source>
</evidence>
<evidence type="ECO:0000256" key="3">
    <source>
        <dbReference type="ARBA" id="ARBA00021315"/>
    </source>
</evidence>
<dbReference type="NCBIfam" id="TIGR00634">
    <property type="entry name" value="recN"/>
    <property type="match status" value="1"/>
</dbReference>
<dbReference type="SUPFAM" id="SSF52540">
    <property type="entry name" value="P-loop containing nucleoside triphosphate hydrolases"/>
    <property type="match status" value="1"/>
</dbReference>
<keyword evidence="7 9" id="KW-0234">DNA repair</keyword>
<keyword evidence="6" id="KW-0067">ATP-binding</keyword>
<dbReference type="EMBL" id="LVWG01000032">
    <property type="protein sequence ID" value="KZK74086.1"/>
    <property type="molecule type" value="Genomic_DNA"/>
</dbReference>
<dbReference type="RefSeq" id="WP_303681909.1">
    <property type="nucleotide sequence ID" value="NZ_LVWG01000032.1"/>
</dbReference>
<proteinExistence type="inferred from homology"/>
<evidence type="ECO:0000313" key="11">
    <source>
        <dbReference type="EMBL" id="KZK74086.1"/>
    </source>
</evidence>
<dbReference type="PANTHER" id="PTHR11059:SF0">
    <property type="entry name" value="DNA REPAIR PROTEIN RECN"/>
    <property type="match status" value="1"/>
</dbReference>
<dbReference type="GO" id="GO:0043590">
    <property type="term" value="C:bacterial nucleoid"/>
    <property type="evidence" value="ECO:0007669"/>
    <property type="project" value="TreeGrafter"/>
</dbReference>
<comment type="function">
    <text evidence="1 9">May be involved in recombinational repair of damaged DNA.</text>
</comment>
<dbReference type="FunFam" id="3.40.50.300:FF:000319">
    <property type="entry name" value="DNA repair protein RecN"/>
    <property type="match status" value="1"/>
</dbReference>
<feature type="domain" description="RecF/RecN/SMC N-terminal" evidence="10">
    <location>
        <begin position="1"/>
        <end position="518"/>
    </location>
</feature>
<evidence type="ECO:0000256" key="5">
    <source>
        <dbReference type="ARBA" id="ARBA00022763"/>
    </source>
</evidence>
<evidence type="ECO:0000313" key="12">
    <source>
        <dbReference type="Proteomes" id="UP000076481"/>
    </source>
</evidence>
<evidence type="ECO:0000256" key="2">
    <source>
        <dbReference type="ARBA" id="ARBA00009441"/>
    </source>
</evidence>
<evidence type="ECO:0000256" key="9">
    <source>
        <dbReference type="PIRNR" id="PIRNR003128"/>
    </source>
</evidence>
<evidence type="ECO:0000256" key="6">
    <source>
        <dbReference type="ARBA" id="ARBA00022840"/>
    </source>
</evidence>
<dbReference type="Proteomes" id="UP000076481">
    <property type="component" value="Unassembled WGS sequence"/>
</dbReference>
<reference evidence="11 12" key="1">
    <citation type="submission" date="2016-03" db="EMBL/GenBank/DDBJ databases">
        <title>Speciation and ecological success in dimly lit waters: horizontal gene transfer in a green sulfur bacteria bloom unveiled by metagenomic assembly.</title>
        <authorList>
            <person name="Llorens-Mares T."/>
            <person name="Liu Z."/>
            <person name="Allen L.Z."/>
            <person name="Rusch D.B."/>
            <person name="Craig M.T."/>
            <person name="Dupont C.L."/>
            <person name="Bryant D.A."/>
            <person name="Casamayor E.O."/>
        </authorList>
    </citation>
    <scope>NUCLEOTIDE SEQUENCE [LARGE SCALE GENOMIC DNA]</scope>
    <source>
        <strain evidence="11">CIII</strain>
    </source>
</reference>
<evidence type="ECO:0000256" key="8">
    <source>
        <dbReference type="ARBA" id="ARBA00033408"/>
    </source>
</evidence>
<dbReference type="GO" id="GO:0006310">
    <property type="term" value="P:DNA recombination"/>
    <property type="evidence" value="ECO:0007669"/>
    <property type="project" value="InterPro"/>
</dbReference>
<gene>
    <name evidence="11" type="ORF">A3K90_07665</name>
</gene>
<dbReference type="Gene3D" id="3.40.50.300">
    <property type="entry name" value="P-loop containing nucleotide triphosphate hydrolases"/>
    <property type="match status" value="2"/>
</dbReference>
<dbReference type="GO" id="GO:0006281">
    <property type="term" value="P:DNA repair"/>
    <property type="evidence" value="ECO:0007669"/>
    <property type="project" value="UniProtKB-KW"/>
</dbReference>
<dbReference type="CDD" id="cd03241">
    <property type="entry name" value="ABC_RecN"/>
    <property type="match status" value="2"/>
</dbReference>
<dbReference type="PANTHER" id="PTHR11059">
    <property type="entry name" value="DNA REPAIR PROTEIN RECN"/>
    <property type="match status" value="1"/>
</dbReference>
<dbReference type="GO" id="GO:0005524">
    <property type="term" value="F:ATP binding"/>
    <property type="evidence" value="ECO:0007669"/>
    <property type="project" value="UniProtKB-KW"/>
</dbReference>
<keyword evidence="5 9" id="KW-0227">DNA damage</keyword>
<keyword evidence="4" id="KW-0547">Nucleotide-binding</keyword>
<dbReference type="PIRSF" id="PIRSF003128">
    <property type="entry name" value="RecN"/>
    <property type="match status" value="1"/>
</dbReference>
<dbReference type="Pfam" id="PF02463">
    <property type="entry name" value="SMC_N"/>
    <property type="match status" value="1"/>
</dbReference>
<evidence type="ECO:0000259" key="10">
    <source>
        <dbReference type="Pfam" id="PF02463"/>
    </source>
</evidence>
<dbReference type="GO" id="GO:0009432">
    <property type="term" value="P:SOS response"/>
    <property type="evidence" value="ECO:0007669"/>
    <property type="project" value="TreeGrafter"/>
</dbReference>
<dbReference type="AlphaFoldDB" id="A0A165LIH6"/>
<evidence type="ECO:0000256" key="7">
    <source>
        <dbReference type="ARBA" id="ARBA00023204"/>
    </source>
</evidence>